<evidence type="ECO:0000256" key="1">
    <source>
        <dbReference type="ARBA" id="ARBA00023015"/>
    </source>
</evidence>
<sequence length="233" mass="25524">MKPNQDEPWATAEIALLPALKSYVAALEHLVPGAVKCHTGPTETEPQCSADVWCVAIPAEASGMSIFVKVNPTLAAKSGSPPPFWRKPVVLRMLAAMERNMTGRGKLRKWPDAVRIAWSLISQHPKRAMSLGELAAVLKLSAGYLGARIEEILGSTFRCLLRDERISVACESLLSTDLRISEIADHLGGQSLSQFNRNFSAATGLTPRSYRREFGGRKSYDLDDLTHAVQKNL</sequence>
<organism evidence="5 6">
    <name type="scientific">Luteolibacter pohnpeiensis</name>
    <dbReference type="NCBI Taxonomy" id="454153"/>
    <lineage>
        <taxon>Bacteria</taxon>
        <taxon>Pseudomonadati</taxon>
        <taxon>Verrucomicrobiota</taxon>
        <taxon>Verrucomicrobiia</taxon>
        <taxon>Verrucomicrobiales</taxon>
        <taxon>Verrucomicrobiaceae</taxon>
        <taxon>Luteolibacter</taxon>
    </lineage>
</organism>
<gene>
    <name evidence="5" type="ORF">JIN85_02985</name>
</gene>
<dbReference type="PANTHER" id="PTHR43280">
    <property type="entry name" value="ARAC-FAMILY TRANSCRIPTIONAL REGULATOR"/>
    <property type="match status" value="1"/>
</dbReference>
<reference evidence="5" key="1">
    <citation type="submission" date="2021-01" db="EMBL/GenBank/DDBJ databases">
        <title>Modified the classification status of verrucomicrobia.</title>
        <authorList>
            <person name="Feng X."/>
        </authorList>
    </citation>
    <scope>NUCLEOTIDE SEQUENCE</scope>
    <source>
        <strain evidence="5">KCTC 22041</strain>
    </source>
</reference>
<dbReference type="InterPro" id="IPR018060">
    <property type="entry name" value="HTH_AraC"/>
</dbReference>
<dbReference type="InterPro" id="IPR009057">
    <property type="entry name" value="Homeodomain-like_sf"/>
</dbReference>
<feature type="domain" description="HTH araC/xylS-type" evidence="4">
    <location>
        <begin position="115"/>
        <end position="213"/>
    </location>
</feature>
<evidence type="ECO:0000256" key="2">
    <source>
        <dbReference type="ARBA" id="ARBA00023125"/>
    </source>
</evidence>
<keyword evidence="1" id="KW-0805">Transcription regulation</keyword>
<dbReference type="SUPFAM" id="SSF46689">
    <property type="entry name" value="Homeodomain-like"/>
    <property type="match status" value="1"/>
</dbReference>
<protein>
    <submittedName>
        <fullName evidence="5">Helix-turn-helix transcriptional regulator</fullName>
    </submittedName>
</protein>
<evidence type="ECO:0000256" key="3">
    <source>
        <dbReference type="ARBA" id="ARBA00023163"/>
    </source>
</evidence>
<comment type="caution">
    <text evidence="5">The sequence shown here is derived from an EMBL/GenBank/DDBJ whole genome shotgun (WGS) entry which is preliminary data.</text>
</comment>
<evidence type="ECO:0000313" key="6">
    <source>
        <dbReference type="Proteomes" id="UP000603141"/>
    </source>
</evidence>
<dbReference type="PANTHER" id="PTHR43280:SF2">
    <property type="entry name" value="HTH-TYPE TRANSCRIPTIONAL REGULATOR EXSA"/>
    <property type="match status" value="1"/>
</dbReference>
<dbReference type="PROSITE" id="PS01124">
    <property type="entry name" value="HTH_ARAC_FAMILY_2"/>
    <property type="match status" value="1"/>
</dbReference>
<evidence type="ECO:0000313" key="5">
    <source>
        <dbReference type="EMBL" id="MBK1881363.1"/>
    </source>
</evidence>
<dbReference type="SMART" id="SM00342">
    <property type="entry name" value="HTH_ARAC"/>
    <property type="match status" value="1"/>
</dbReference>
<dbReference type="GO" id="GO:0003700">
    <property type="term" value="F:DNA-binding transcription factor activity"/>
    <property type="evidence" value="ECO:0007669"/>
    <property type="project" value="InterPro"/>
</dbReference>
<keyword evidence="3" id="KW-0804">Transcription</keyword>
<keyword evidence="6" id="KW-1185">Reference proteome</keyword>
<dbReference type="EMBL" id="JAENIJ010000003">
    <property type="protein sequence ID" value="MBK1881363.1"/>
    <property type="molecule type" value="Genomic_DNA"/>
</dbReference>
<dbReference type="GO" id="GO:0043565">
    <property type="term" value="F:sequence-specific DNA binding"/>
    <property type="evidence" value="ECO:0007669"/>
    <property type="project" value="InterPro"/>
</dbReference>
<keyword evidence="2" id="KW-0238">DNA-binding</keyword>
<name>A0A934VV28_9BACT</name>
<proteinExistence type="predicted"/>
<accession>A0A934VV28</accession>
<dbReference type="RefSeq" id="WP_200267485.1">
    <property type="nucleotide sequence ID" value="NZ_JAENIJ010000003.1"/>
</dbReference>
<dbReference type="Gene3D" id="1.10.10.60">
    <property type="entry name" value="Homeodomain-like"/>
    <property type="match status" value="1"/>
</dbReference>
<dbReference type="Pfam" id="PF12833">
    <property type="entry name" value="HTH_18"/>
    <property type="match status" value="1"/>
</dbReference>
<evidence type="ECO:0000259" key="4">
    <source>
        <dbReference type="PROSITE" id="PS01124"/>
    </source>
</evidence>
<dbReference type="Proteomes" id="UP000603141">
    <property type="component" value="Unassembled WGS sequence"/>
</dbReference>
<dbReference type="AlphaFoldDB" id="A0A934VV28"/>